<evidence type="ECO:0000256" key="9">
    <source>
        <dbReference type="ARBA" id="ARBA00022989"/>
    </source>
</evidence>
<keyword evidence="10 12" id="KW-0406">Ion transport</keyword>
<evidence type="ECO:0000256" key="7">
    <source>
        <dbReference type="ARBA" id="ARBA00022692"/>
    </source>
</evidence>
<accession>A0A4R1BEV6</accession>
<proteinExistence type="inferred from homology"/>
<keyword evidence="8 12" id="KW-0630">Potassium</keyword>
<dbReference type="AlphaFoldDB" id="A0A4R1BEV6"/>
<dbReference type="GO" id="GO:0015379">
    <property type="term" value="F:potassium:chloride symporter activity"/>
    <property type="evidence" value="ECO:0007669"/>
    <property type="project" value="InterPro"/>
</dbReference>
<feature type="binding site" evidence="13">
    <location>
        <position position="437"/>
    </location>
    <ligand>
        <name>K(+)</name>
        <dbReference type="ChEBI" id="CHEBI:29103"/>
    </ligand>
</feature>
<evidence type="ECO:0000256" key="12">
    <source>
        <dbReference type="PIRNR" id="PIRNR006247"/>
    </source>
</evidence>
<feature type="transmembrane region" description="Helical" evidence="14">
    <location>
        <begin position="188"/>
        <end position="210"/>
    </location>
</feature>
<sequence>MEQRRLAPILKVLGIVIIVFGISMLLPLIVSLAIEDNAQTAYDEAVGVTVCTGLVLWLFNNRDRNELKYRDGFLLVVLIWTILPLFAALPLLIYLPSLSFTDAYFEAVSGLTTTGATTLSGLDLLAPSINLWRTQMHLIGGMGVIVLVTAILPLLGVGGRQMFKAESPTPMKDEKLTPRMAETAKGLWLVYLLITLACFGAYWAAGMTWIEALTHAFSVMGLGGFSSHDASFGYFNSVTMETITMVFALIAGINFSTHFLVFRQRSLRPYRLDPEIRAFLFLVLGSCLGIALFVWLKGVYAHFPEALRYASFNTISVATSLGLATADFNAWPPFAGLWMLLLSSVSSSAGSTGGGIKMMRAILLYKEVSREMRKLLHPRAEVPVKLGNTAVPNKIMYAVLAFLFIYVAAIVLLTFVLGASGLDILTAFTAVVATINNTGPGLGQVGPATTYAVLTDFQTWVCTFSMLLGRLELFTLLVVLTPRFWRK</sequence>
<keyword evidence="3 12" id="KW-0813">Transport</keyword>
<feature type="binding site" evidence="13">
    <location>
        <position position="222"/>
    </location>
    <ligand>
        <name>K(+)</name>
        <dbReference type="ChEBI" id="CHEBI:29103"/>
    </ligand>
</feature>
<evidence type="ECO:0000256" key="6">
    <source>
        <dbReference type="ARBA" id="ARBA00022538"/>
    </source>
</evidence>
<keyword evidence="13" id="KW-0479">Metal-binding</keyword>
<keyword evidence="9 14" id="KW-1133">Transmembrane helix</keyword>
<dbReference type="PANTHER" id="PTHR32024">
    <property type="entry name" value="TRK SYSTEM POTASSIUM UPTAKE PROTEIN TRKG-RELATED"/>
    <property type="match status" value="1"/>
</dbReference>
<evidence type="ECO:0000313" key="16">
    <source>
        <dbReference type="Proteomes" id="UP000295443"/>
    </source>
</evidence>
<feature type="transmembrane region" description="Helical" evidence="14">
    <location>
        <begin position="138"/>
        <end position="157"/>
    </location>
</feature>
<dbReference type="Pfam" id="PF02386">
    <property type="entry name" value="TrkH"/>
    <property type="match status" value="1"/>
</dbReference>
<comment type="function">
    <text evidence="12">Low-affinity potassium transport system. Interacts with Trk system potassium uptake protein TrkA.</text>
</comment>
<dbReference type="GO" id="GO:0046872">
    <property type="term" value="F:metal ion binding"/>
    <property type="evidence" value="ECO:0007669"/>
    <property type="project" value="UniProtKB-KW"/>
</dbReference>
<comment type="caution">
    <text evidence="15">The sequence shown here is derived from an EMBL/GenBank/DDBJ whole genome shotgun (WGS) entry which is preliminary data.</text>
</comment>
<dbReference type="Proteomes" id="UP000295443">
    <property type="component" value="Unassembled WGS sequence"/>
</dbReference>
<dbReference type="GO" id="GO:0005886">
    <property type="term" value="C:plasma membrane"/>
    <property type="evidence" value="ECO:0007669"/>
    <property type="project" value="UniProtKB-SubCell"/>
</dbReference>
<feature type="transmembrane region" description="Helical" evidence="14">
    <location>
        <begin position="276"/>
        <end position="296"/>
    </location>
</feature>
<evidence type="ECO:0000256" key="3">
    <source>
        <dbReference type="ARBA" id="ARBA00022448"/>
    </source>
</evidence>
<evidence type="ECO:0000256" key="1">
    <source>
        <dbReference type="ARBA" id="ARBA00004429"/>
    </source>
</evidence>
<evidence type="ECO:0000313" key="15">
    <source>
        <dbReference type="EMBL" id="TCJ15548.1"/>
    </source>
</evidence>
<feature type="transmembrane region" description="Helical" evidence="14">
    <location>
        <begin position="72"/>
        <end position="95"/>
    </location>
</feature>
<feature type="transmembrane region" description="Helical" evidence="14">
    <location>
        <begin position="395"/>
        <end position="417"/>
    </location>
</feature>
<keyword evidence="4 12" id="KW-1003">Cell membrane</keyword>
<comment type="similarity">
    <text evidence="2 12">Belongs to the TrkH potassium transport family.</text>
</comment>
<comment type="subcellular location">
    <subcellularLocation>
        <location evidence="1 12">Cell inner membrane</location>
        <topology evidence="1 12">Multi-pass membrane protein</topology>
    </subcellularLocation>
</comment>
<evidence type="ECO:0000256" key="14">
    <source>
        <dbReference type="SAM" id="Phobius"/>
    </source>
</evidence>
<organism evidence="15 16">
    <name type="scientific">Parasulfuritortus cantonensis</name>
    <dbReference type="NCBI Taxonomy" id="2528202"/>
    <lineage>
        <taxon>Bacteria</taxon>
        <taxon>Pseudomonadati</taxon>
        <taxon>Pseudomonadota</taxon>
        <taxon>Betaproteobacteria</taxon>
        <taxon>Nitrosomonadales</taxon>
        <taxon>Thiobacillaceae</taxon>
        <taxon>Parasulfuritortus</taxon>
    </lineage>
</organism>
<name>A0A4R1BEV6_9PROT</name>
<evidence type="ECO:0000256" key="10">
    <source>
        <dbReference type="ARBA" id="ARBA00023065"/>
    </source>
</evidence>
<protein>
    <recommendedName>
        <fullName evidence="12">Trk system potassium uptake protein</fullName>
    </recommendedName>
</protein>
<keyword evidence="7 14" id="KW-0812">Transmembrane</keyword>
<feature type="transmembrane region" description="Helical" evidence="14">
    <location>
        <begin position="40"/>
        <end position="60"/>
    </location>
</feature>
<dbReference type="EMBL" id="SJZB01000025">
    <property type="protein sequence ID" value="TCJ15548.1"/>
    <property type="molecule type" value="Genomic_DNA"/>
</dbReference>
<dbReference type="InterPro" id="IPR003445">
    <property type="entry name" value="Cat_transpt"/>
</dbReference>
<feature type="transmembrane region" description="Helical" evidence="14">
    <location>
        <begin position="457"/>
        <end position="480"/>
    </location>
</feature>
<feature type="transmembrane region" description="Helical" evidence="14">
    <location>
        <begin position="12"/>
        <end position="34"/>
    </location>
</feature>
<evidence type="ECO:0000256" key="13">
    <source>
        <dbReference type="PIRSR" id="PIRSR006247-1"/>
    </source>
</evidence>
<evidence type="ECO:0000256" key="5">
    <source>
        <dbReference type="ARBA" id="ARBA00022519"/>
    </source>
</evidence>
<dbReference type="PIRSF" id="PIRSF006247">
    <property type="entry name" value="TrkH"/>
    <property type="match status" value="1"/>
</dbReference>
<dbReference type="PANTHER" id="PTHR32024:SF2">
    <property type="entry name" value="TRK SYSTEM POTASSIUM UPTAKE PROTEIN TRKG-RELATED"/>
    <property type="match status" value="1"/>
</dbReference>
<feature type="binding site" evidence="13">
    <location>
        <position position="113"/>
    </location>
    <ligand>
        <name>K(+)</name>
        <dbReference type="ChEBI" id="CHEBI:29103"/>
    </ligand>
</feature>
<feature type="binding site" evidence="13">
    <location>
        <position position="223"/>
    </location>
    <ligand>
        <name>K(+)</name>
        <dbReference type="ChEBI" id="CHEBI:29103"/>
    </ligand>
</feature>
<feature type="transmembrane region" description="Helical" evidence="14">
    <location>
        <begin position="335"/>
        <end position="356"/>
    </location>
</feature>
<dbReference type="InterPro" id="IPR004772">
    <property type="entry name" value="TrkH"/>
</dbReference>
<dbReference type="RefSeq" id="WP_131445750.1">
    <property type="nucleotide sequence ID" value="NZ_SJZB01000025.1"/>
</dbReference>
<evidence type="ECO:0000256" key="2">
    <source>
        <dbReference type="ARBA" id="ARBA00009137"/>
    </source>
</evidence>
<keyword evidence="11 12" id="KW-0472">Membrane</keyword>
<evidence type="ECO:0000256" key="11">
    <source>
        <dbReference type="ARBA" id="ARBA00023136"/>
    </source>
</evidence>
<evidence type="ECO:0000256" key="8">
    <source>
        <dbReference type="ARBA" id="ARBA00022958"/>
    </source>
</evidence>
<feature type="transmembrane region" description="Helical" evidence="14">
    <location>
        <begin position="230"/>
        <end position="255"/>
    </location>
</feature>
<feature type="binding site" evidence="13">
    <location>
        <position position="114"/>
    </location>
    <ligand>
        <name>K(+)</name>
        <dbReference type="ChEBI" id="CHEBI:29103"/>
    </ligand>
</feature>
<dbReference type="OrthoDB" id="9810952at2"/>
<evidence type="ECO:0000256" key="4">
    <source>
        <dbReference type="ARBA" id="ARBA00022475"/>
    </source>
</evidence>
<keyword evidence="16" id="KW-1185">Reference proteome</keyword>
<gene>
    <name evidence="15" type="ORF">EZJ19_06460</name>
</gene>
<keyword evidence="6 12" id="KW-0633">Potassium transport</keyword>
<keyword evidence="5 12" id="KW-0997">Cell inner membrane</keyword>
<reference evidence="15 16" key="1">
    <citation type="submission" date="2019-03" db="EMBL/GenBank/DDBJ databases">
        <title>Genome sequence of Thiobacillaceae bacterium LSR1, a sulfur-oxidizing bacterium isolated from freshwater sediment.</title>
        <authorList>
            <person name="Li S."/>
        </authorList>
    </citation>
    <scope>NUCLEOTIDE SEQUENCE [LARGE SCALE GENOMIC DNA]</scope>
    <source>
        <strain evidence="15 16">LSR1</strain>
    </source>
</reference>